<dbReference type="EMBL" id="CP001087">
    <property type="protein sequence ID" value="ACN17161.1"/>
    <property type="molecule type" value="Genomic_DNA"/>
</dbReference>
<dbReference type="AlphaFoldDB" id="C0QCE4"/>
<dbReference type="InterPro" id="IPR019251">
    <property type="entry name" value="DUF2231_TM"/>
</dbReference>
<dbReference type="RefSeq" id="WP_015905894.1">
    <property type="nucleotide sequence ID" value="NC_012108.1"/>
</dbReference>
<dbReference type="InterPro" id="IPR048574">
    <property type="entry name" value="RUBY_RBDX"/>
</dbReference>
<dbReference type="GO" id="GO:0005506">
    <property type="term" value="F:iron ion binding"/>
    <property type="evidence" value="ECO:0007669"/>
    <property type="project" value="InterPro"/>
</dbReference>
<evidence type="ECO:0000313" key="3">
    <source>
        <dbReference type="EMBL" id="ACN17161.1"/>
    </source>
</evidence>
<dbReference type="InterPro" id="IPR024934">
    <property type="entry name" value="Rubredoxin-like_dom"/>
</dbReference>
<organism evidence="3 4">
    <name type="scientific">Desulforapulum autotrophicum (strain ATCC 43914 / DSM 3382 / VKM B-1955 / HRM2)</name>
    <name type="common">Desulfobacterium autotrophicum</name>
    <dbReference type="NCBI Taxonomy" id="177437"/>
    <lineage>
        <taxon>Bacteria</taxon>
        <taxon>Pseudomonadati</taxon>
        <taxon>Thermodesulfobacteriota</taxon>
        <taxon>Desulfobacteria</taxon>
        <taxon>Desulfobacterales</taxon>
        <taxon>Desulfobacteraceae</taxon>
        <taxon>Desulforapulum</taxon>
    </lineage>
</organism>
<dbReference type="CDD" id="cd00729">
    <property type="entry name" value="rubredoxin_SM"/>
    <property type="match status" value="1"/>
</dbReference>
<dbReference type="eggNOG" id="COG4244">
    <property type="taxonomic scope" value="Bacteria"/>
</dbReference>
<keyword evidence="1" id="KW-1133">Transmembrane helix</keyword>
<dbReference type="eggNOG" id="COG1592">
    <property type="taxonomic scope" value="Bacteria"/>
</dbReference>
<keyword evidence="4" id="KW-1185">Reference proteome</keyword>
<feature type="domain" description="Rubredoxin-like" evidence="2">
    <location>
        <begin position="1"/>
        <end position="35"/>
    </location>
</feature>
<dbReference type="Pfam" id="PF21349">
    <property type="entry name" value="RUBY_RBDX"/>
    <property type="match status" value="1"/>
</dbReference>
<evidence type="ECO:0000256" key="1">
    <source>
        <dbReference type="SAM" id="Phobius"/>
    </source>
</evidence>
<name>C0QCE4_DESAH</name>
<dbReference type="SUPFAM" id="SSF57802">
    <property type="entry name" value="Rubredoxin-like"/>
    <property type="match status" value="1"/>
</dbReference>
<evidence type="ECO:0000259" key="2">
    <source>
        <dbReference type="PROSITE" id="PS50903"/>
    </source>
</evidence>
<dbReference type="Proteomes" id="UP000000442">
    <property type="component" value="Chromosome"/>
</dbReference>
<evidence type="ECO:0000313" key="4">
    <source>
        <dbReference type="Proteomes" id="UP000000442"/>
    </source>
</evidence>
<dbReference type="OrthoDB" id="9799749at2"/>
<feature type="transmembrane region" description="Helical" evidence="1">
    <location>
        <begin position="79"/>
        <end position="97"/>
    </location>
</feature>
<gene>
    <name evidence="3" type="primary">hbr2</name>
    <name evidence="3" type="ordered locus">HRM2_41040</name>
</gene>
<accession>C0QCE4</accession>
<dbReference type="STRING" id="177437.HRM2_41040"/>
<feature type="transmembrane region" description="Helical" evidence="1">
    <location>
        <begin position="103"/>
        <end position="125"/>
    </location>
</feature>
<protein>
    <submittedName>
        <fullName evidence="3">Hbr2</fullName>
    </submittedName>
</protein>
<feature type="transmembrane region" description="Helical" evidence="1">
    <location>
        <begin position="137"/>
        <end position="160"/>
    </location>
</feature>
<proteinExistence type="predicted"/>
<feature type="transmembrane region" description="Helical" evidence="1">
    <location>
        <begin position="172"/>
        <end position="196"/>
    </location>
</feature>
<dbReference type="PROSITE" id="PS50903">
    <property type="entry name" value="RUBREDOXIN_LIKE"/>
    <property type="match status" value="1"/>
</dbReference>
<sequence length="198" mass="21509">MKRWKCTICNYVHEGDAPPEKCPICNAPASKFVEIEPAPAEAVPDAPPARPAPVTILDKIKAFMVKHHLHPVSVHFPNGLLPVVVTFFILSLVFNSASMAKAGFYNLVFILLSLPLVLVAGYVEWEKKYNRALTTLFQIKIVAAAITTVLCLVSTVWFLFQPDVVSSSNAGIFIAINIVMLASAGIAGFIGGKLVFKD</sequence>
<dbReference type="Gene3D" id="2.20.28.10">
    <property type="match status" value="1"/>
</dbReference>
<dbReference type="Pfam" id="PF09990">
    <property type="entry name" value="DUF2231"/>
    <property type="match status" value="1"/>
</dbReference>
<reference evidence="3 4" key="1">
    <citation type="journal article" date="2009" name="Environ. Microbiol.">
        <title>Genome sequence of Desulfobacterium autotrophicum HRM2, a marine sulfate reducer oxidizing organic carbon completely to carbon dioxide.</title>
        <authorList>
            <person name="Strittmatter A.W."/>
            <person name="Liesegang H."/>
            <person name="Rabus R."/>
            <person name="Decker I."/>
            <person name="Amann J."/>
            <person name="Andres S."/>
            <person name="Henne A."/>
            <person name="Fricke W.F."/>
            <person name="Martinez-Arias R."/>
            <person name="Bartels D."/>
            <person name="Goesmann A."/>
            <person name="Krause L."/>
            <person name="Puehler A."/>
            <person name="Klenk H.P."/>
            <person name="Richter M."/>
            <person name="Schuler M."/>
            <person name="Gloeckner F.O."/>
            <person name="Meyerdierks A."/>
            <person name="Gottschalk G."/>
            <person name="Amann R."/>
        </authorList>
    </citation>
    <scope>NUCLEOTIDE SEQUENCE [LARGE SCALE GENOMIC DNA]</scope>
    <source>
        <strain evidence="4">ATCC 43914 / DSM 3382 / HRM2</strain>
    </source>
</reference>
<dbReference type="HOGENOM" id="CLU_070017_0_0_7"/>
<keyword evidence="1" id="KW-0472">Membrane</keyword>
<dbReference type="KEGG" id="dat:HRM2_41040"/>
<keyword evidence="1" id="KW-0812">Transmembrane</keyword>